<dbReference type="InterPro" id="IPR036280">
    <property type="entry name" value="Multihaem_cyt_sf"/>
</dbReference>
<reference evidence="2" key="1">
    <citation type="journal article" date="2020" name="mSystems">
        <title>Genome- and Community-Level Interaction Insights into Carbon Utilization and Element Cycling Functions of Hydrothermarchaeota in Hydrothermal Sediment.</title>
        <authorList>
            <person name="Zhou Z."/>
            <person name="Liu Y."/>
            <person name="Xu W."/>
            <person name="Pan J."/>
            <person name="Luo Z.H."/>
            <person name="Li M."/>
        </authorList>
    </citation>
    <scope>NUCLEOTIDE SEQUENCE [LARGE SCALE GENOMIC DNA]</scope>
    <source>
        <strain evidence="2">HyVt-458</strain>
    </source>
</reference>
<accession>A0A831RVQ2</accession>
<dbReference type="EMBL" id="DRLF01000117">
    <property type="protein sequence ID" value="HEC05819.1"/>
    <property type="molecule type" value="Genomic_DNA"/>
</dbReference>
<dbReference type="SUPFAM" id="SSF48695">
    <property type="entry name" value="Multiheme cytochromes"/>
    <property type="match status" value="1"/>
</dbReference>
<keyword evidence="1" id="KW-0732">Signal</keyword>
<evidence type="ECO:0000313" key="2">
    <source>
        <dbReference type="EMBL" id="HEC05819.1"/>
    </source>
</evidence>
<dbReference type="InterPro" id="IPR051829">
    <property type="entry name" value="Multiheme_Cytochr_ET"/>
</dbReference>
<dbReference type="Proteomes" id="UP000886339">
    <property type="component" value="Unassembled WGS sequence"/>
</dbReference>
<sequence length="267" mass="30719">MHHPVKLVPSDNIRVPDDFELNDEGQIDCVTCHGIEDIEEIPLDEVNKNDEKFFRGGPYEKLTDFCFQCHRKKDSERPNIHMLRDSRGELKKEQCLFCHREKPDEKGDGFDDVEFRIEPEDLCYGCHLEAPHLNAANHIRKPDEKMRRRIREAEEKHGVILPLDAQGRIMCATCHSPHQAGVIDRNKPAGRQVEDANLDEGIAYQAHPWNAVYQADKRDRLKALHEELGEAGKNAVLPDYQRIKAEVLLRLSARDGTLCLSCHVFEK</sequence>
<name>A0A831RVQ2_9GAMM</name>
<dbReference type="PANTHER" id="PTHR35038">
    <property type="entry name" value="DISSIMILATORY SULFITE REDUCTASE SIRA"/>
    <property type="match status" value="1"/>
</dbReference>
<evidence type="ECO:0008006" key="3">
    <source>
        <dbReference type="Google" id="ProtNLM"/>
    </source>
</evidence>
<gene>
    <name evidence="2" type="ORF">ENJ12_03135</name>
</gene>
<dbReference type="Gene3D" id="3.90.10.10">
    <property type="entry name" value="Cytochrome C3"/>
    <property type="match status" value="1"/>
</dbReference>
<protein>
    <recommendedName>
        <fullName evidence="3">Doubled CXXCH motif domain-containing protein</fullName>
    </recommendedName>
</protein>
<dbReference type="AlphaFoldDB" id="A0A831RVQ2"/>
<organism evidence="2">
    <name type="scientific">Thiolapillus brandeum</name>
    <dbReference type="NCBI Taxonomy" id="1076588"/>
    <lineage>
        <taxon>Bacteria</taxon>
        <taxon>Pseudomonadati</taxon>
        <taxon>Pseudomonadota</taxon>
        <taxon>Gammaproteobacteria</taxon>
        <taxon>Chromatiales</taxon>
        <taxon>Sedimenticolaceae</taxon>
        <taxon>Thiolapillus</taxon>
    </lineage>
</organism>
<proteinExistence type="predicted"/>
<evidence type="ECO:0000256" key="1">
    <source>
        <dbReference type="ARBA" id="ARBA00022729"/>
    </source>
</evidence>
<comment type="caution">
    <text evidence="2">The sequence shown here is derived from an EMBL/GenBank/DDBJ whole genome shotgun (WGS) entry which is preliminary data.</text>
</comment>